<dbReference type="EMBL" id="CP036276">
    <property type="protein sequence ID" value="QDU44444.1"/>
    <property type="molecule type" value="Genomic_DNA"/>
</dbReference>
<dbReference type="AlphaFoldDB" id="A0A517ZPN7"/>
<dbReference type="Pfam" id="PF07394">
    <property type="entry name" value="DUF1501"/>
    <property type="match status" value="1"/>
</dbReference>
<dbReference type="SUPFAM" id="SSF53649">
    <property type="entry name" value="Alkaline phosphatase-like"/>
    <property type="match status" value="1"/>
</dbReference>
<gene>
    <name evidence="1" type="ORF">Mal52_29260</name>
</gene>
<dbReference type="KEGG" id="sdyn:Mal52_29260"/>
<dbReference type="PANTHER" id="PTHR43737">
    <property type="entry name" value="BLL7424 PROTEIN"/>
    <property type="match status" value="1"/>
</dbReference>
<sequence length="447" mass="48664">MRTYRSQPHVNRRQLMQLGAVGGFGLTLPRLLAAENVTGAATSTAKIKSCILIFYYGGPSHIDTFDPKPKASANVRGEFATIATSAPGVFVGEHNRQTARVMDRVAVVRSMQHPMRNHNSAAAEALCGRTPGNGDLELLADDALSFPCYGASLSYLWRDQQLELPAVALPHLMYNVVPLPGQTAGFLGSAYQPFQIDKDPNQPDFNVETLNLPGDVTSTRLAQRRQLMQGIDVKASASKLATYYETAFSLLGSETVRRSLRIAEEPASLREKYGRNKFGQSLLLARRLVEGGVRFITVYDGIHNGQTANWDSHSDNFARHRDVLIPPTDQGYAALIEDLQQRGLLDETLVIALGEFGRTPRINGNGGRDHWPDCFHVLLAGGGIRGGAVYGSSDNIGAYPETNPVTPGDLAATLFTRFGIDPKHEIHDITGRPYPLANGRALGELFG</sequence>
<evidence type="ECO:0000313" key="1">
    <source>
        <dbReference type="EMBL" id="QDU44444.1"/>
    </source>
</evidence>
<name>A0A517ZPN7_9PLAN</name>
<reference evidence="1 2" key="1">
    <citation type="submission" date="2019-02" db="EMBL/GenBank/DDBJ databases">
        <title>Deep-cultivation of Planctomycetes and their phenomic and genomic characterization uncovers novel biology.</title>
        <authorList>
            <person name="Wiegand S."/>
            <person name="Jogler M."/>
            <person name="Boedeker C."/>
            <person name="Pinto D."/>
            <person name="Vollmers J."/>
            <person name="Rivas-Marin E."/>
            <person name="Kohn T."/>
            <person name="Peeters S.H."/>
            <person name="Heuer A."/>
            <person name="Rast P."/>
            <person name="Oberbeckmann S."/>
            <person name="Bunk B."/>
            <person name="Jeske O."/>
            <person name="Meyerdierks A."/>
            <person name="Storesund J.E."/>
            <person name="Kallscheuer N."/>
            <person name="Luecker S."/>
            <person name="Lage O.M."/>
            <person name="Pohl T."/>
            <person name="Merkel B.J."/>
            <person name="Hornburger P."/>
            <person name="Mueller R.-W."/>
            <person name="Bruemmer F."/>
            <person name="Labrenz M."/>
            <person name="Spormann A.M."/>
            <person name="Op den Camp H."/>
            <person name="Overmann J."/>
            <person name="Amann R."/>
            <person name="Jetten M.S.M."/>
            <person name="Mascher T."/>
            <person name="Medema M.H."/>
            <person name="Devos D.P."/>
            <person name="Kaster A.-K."/>
            <person name="Ovreas L."/>
            <person name="Rohde M."/>
            <person name="Galperin M.Y."/>
            <person name="Jogler C."/>
        </authorList>
    </citation>
    <scope>NUCLEOTIDE SEQUENCE [LARGE SCALE GENOMIC DNA]</scope>
    <source>
        <strain evidence="1 2">Mal52</strain>
    </source>
</reference>
<dbReference type="Proteomes" id="UP000319383">
    <property type="component" value="Chromosome"/>
</dbReference>
<evidence type="ECO:0008006" key="3">
    <source>
        <dbReference type="Google" id="ProtNLM"/>
    </source>
</evidence>
<dbReference type="InterPro" id="IPR010869">
    <property type="entry name" value="DUF1501"/>
</dbReference>
<dbReference type="PANTHER" id="PTHR43737:SF1">
    <property type="entry name" value="DUF1501 DOMAIN-CONTAINING PROTEIN"/>
    <property type="match status" value="1"/>
</dbReference>
<accession>A0A517ZPN7</accession>
<proteinExistence type="predicted"/>
<dbReference type="InterPro" id="IPR017850">
    <property type="entry name" value="Alkaline_phosphatase_core_sf"/>
</dbReference>
<protein>
    <recommendedName>
        <fullName evidence="3">Sulfatase</fullName>
    </recommendedName>
</protein>
<keyword evidence="2" id="KW-1185">Reference proteome</keyword>
<evidence type="ECO:0000313" key="2">
    <source>
        <dbReference type="Proteomes" id="UP000319383"/>
    </source>
</evidence>
<organism evidence="1 2">
    <name type="scientific">Symmachiella dynata</name>
    <dbReference type="NCBI Taxonomy" id="2527995"/>
    <lineage>
        <taxon>Bacteria</taxon>
        <taxon>Pseudomonadati</taxon>
        <taxon>Planctomycetota</taxon>
        <taxon>Planctomycetia</taxon>
        <taxon>Planctomycetales</taxon>
        <taxon>Planctomycetaceae</taxon>
        <taxon>Symmachiella</taxon>
    </lineage>
</organism>
<dbReference type="RefSeq" id="WP_145376804.1">
    <property type="nucleotide sequence ID" value="NZ_CP036276.1"/>
</dbReference>